<dbReference type="AlphaFoldDB" id="A0AAW1WHY7"/>
<sequence length="213" mass="24451">MAKNVIRFSMSKTIKGSVDEPELATDFMEAIAAKFKESEKAEVARLTKEFNSLKYSGSGGIRGHILELININSRLRDMFMGVKDEQIVHHALDTLPSSFSQLRTSYNAQKENWTLDELISICVDEENRIKKERGEFETTINLVEKPKKKKFQNKLKPNKAITKASTSAGPKDNKPFRFKCYFCKKIGHMKKDCLGYKNWLVKKGIHKEENSKK</sequence>
<evidence type="ECO:0000256" key="1">
    <source>
        <dbReference type="PROSITE-ProRule" id="PRU00047"/>
    </source>
</evidence>
<protein>
    <recommendedName>
        <fullName evidence="2">CCHC-type domain-containing protein</fullName>
    </recommendedName>
</protein>
<keyword evidence="4" id="KW-1185">Reference proteome</keyword>
<keyword evidence="1" id="KW-0479">Metal-binding</keyword>
<dbReference type="InterPro" id="IPR036875">
    <property type="entry name" value="Znf_CCHC_sf"/>
</dbReference>
<comment type="caution">
    <text evidence="3">The sequence shown here is derived from an EMBL/GenBank/DDBJ whole genome shotgun (WGS) entry which is preliminary data.</text>
</comment>
<evidence type="ECO:0000313" key="3">
    <source>
        <dbReference type="EMBL" id="KAK9923763.1"/>
    </source>
</evidence>
<organism evidence="3 4">
    <name type="scientific">Rubus argutus</name>
    <name type="common">Southern blackberry</name>
    <dbReference type="NCBI Taxonomy" id="59490"/>
    <lineage>
        <taxon>Eukaryota</taxon>
        <taxon>Viridiplantae</taxon>
        <taxon>Streptophyta</taxon>
        <taxon>Embryophyta</taxon>
        <taxon>Tracheophyta</taxon>
        <taxon>Spermatophyta</taxon>
        <taxon>Magnoliopsida</taxon>
        <taxon>eudicotyledons</taxon>
        <taxon>Gunneridae</taxon>
        <taxon>Pentapetalae</taxon>
        <taxon>rosids</taxon>
        <taxon>fabids</taxon>
        <taxon>Rosales</taxon>
        <taxon>Rosaceae</taxon>
        <taxon>Rosoideae</taxon>
        <taxon>Rosoideae incertae sedis</taxon>
        <taxon>Rubus</taxon>
    </lineage>
</organism>
<name>A0AAW1WHY7_RUBAR</name>
<feature type="domain" description="CCHC-type" evidence="2">
    <location>
        <begin position="179"/>
        <end position="193"/>
    </location>
</feature>
<reference evidence="3 4" key="1">
    <citation type="journal article" date="2023" name="G3 (Bethesda)">
        <title>A chromosome-length genome assembly and annotation of blackberry (Rubus argutus, cv. 'Hillquist').</title>
        <authorList>
            <person name="Bruna T."/>
            <person name="Aryal R."/>
            <person name="Dudchenko O."/>
            <person name="Sargent D.J."/>
            <person name="Mead D."/>
            <person name="Buti M."/>
            <person name="Cavallini A."/>
            <person name="Hytonen T."/>
            <person name="Andres J."/>
            <person name="Pham M."/>
            <person name="Weisz D."/>
            <person name="Mascagni F."/>
            <person name="Usai G."/>
            <person name="Natali L."/>
            <person name="Bassil N."/>
            <person name="Fernandez G.E."/>
            <person name="Lomsadze A."/>
            <person name="Armour M."/>
            <person name="Olukolu B."/>
            <person name="Poorten T."/>
            <person name="Britton C."/>
            <person name="Davik J."/>
            <person name="Ashrafi H."/>
            <person name="Aiden E.L."/>
            <person name="Borodovsky M."/>
            <person name="Worthington M."/>
        </authorList>
    </citation>
    <scope>NUCLEOTIDE SEQUENCE [LARGE SCALE GENOMIC DNA]</scope>
    <source>
        <strain evidence="3">PI 553951</strain>
    </source>
</reference>
<dbReference type="PANTHER" id="PTHR35317:SF42">
    <property type="entry name" value="RETROTRANSPOSON GAG DOMAIN-CONTAINING PROTEIN"/>
    <property type="match status" value="1"/>
</dbReference>
<dbReference type="Proteomes" id="UP001457282">
    <property type="component" value="Unassembled WGS sequence"/>
</dbReference>
<dbReference type="EMBL" id="JBEDUW010000006">
    <property type="protein sequence ID" value="KAK9923763.1"/>
    <property type="molecule type" value="Genomic_DNA"/>
</dbReference>
<accession>A0AAW1WHY7</accession>
<dbReference type="PANTHER" id="PTHR35317">
    <property type="entry name" value="OS04G0629600 PROTEIN"/>
    <property type="match status" value="1"/>
</dbReference>
<dbReference type="SUPFAM" id="SSF57756">
    <property type="entry name" value="Retrovirus zinc finger-like domains"/>
    <property type="match status" value="1"/>
</dbReference>
<dbReference type="Pfam" id="PF14223">
    <property type="entry name" value="Retrotran_gag_2"/>
    <property type="match status" value="1"/>
</dbReference>
<gene>
    <name evidence="3" type="ORF">M0R45_032164</name>
</gene>
<proteinExistence type="predicted"/>
<dbReference type="GO" id="GO:0003676">
    <property type="term" value="F:nucleic acid binding"/>
    <property type="evidence" value="ECO:0007669"/>
    <property type="project" value="InterPro"/>
</dbReference>
<evidence type="ECO:0000313" key="4">
    <source>
        <dbReference type="Proteomes" id="UP001457282"/>
    </source>
</evidence>
<dbReference type="InterPro" id="IPR001878">
    <property type="entry name" value="Znf_CCHC"/>
</dbReference>
<evidence type="ECO:0000259" key="2">
    <source>
        <dbReference type="PROSITE" id="PS50158"/>
    </source>
</evidence>
<keyword evidence="1" id="KW-0862">Zinc</keyword>
<dbReference type="PROSITE" id="PS50158">
    <property type="entry name" value="ZF_CCHC"/>
    <property type="match status" value="1"/>
</dbReference>
<dbReference type="GO" id="GO:0008270">
    <property type="term" value="F:zinc ion binding"/>
    <property type="evidence" value="ECO:0007669"/>
    <property type="project" value="UniProtKB-KW"/>
</dbReference>
<keyword evidence="1" id="KW-0863">Zinc-finger</keyword>
<dbReference type="Pfam" id="PF00098">
    <property type="entry name" value="zf-CCHC"/>
    <property type="match status" value="1"/>
</dbReference>